<dbReference type="InterPro" id="IPR000068">
    <property type="entry name" value="GPCR_3_Ca_sens_rcpt-rel"/>
</dbReference>
<dbReference type="FunFam" id="2.10.50.30:FF:000002">
    <property type="entry name" value="Vomeronasal 2 receptor, h1"/>
    <property type="match status" value="1"/>
</dbReference>
<accession>A0A6I9YSP6</accession>
<dbReference type="KEGG" id="tsr:106553217"/>
<dbReference type="InterPro" id="IPR038550">
    <property type="entry name" value="GPCR_3_9-Cys_sf"/>
</dbReference>
<dbReference type="PANTHER" id="PTHR24061">
    <property type="entry name" value="CALCIUM-SENSING RECEPTOR-RELATED"/>
    <property type="match status" value="1"/>
</dbReference>
<sequence>MLPVTDLKITTGSGVHNQGFSLSIKEKDRKLSLVSPGESQLREMSDFFSESFLEDSSVSSRRTVLEEVQRHQPSAQEINKDPLLLPNLTLGYNLHDNFRDRRLTLDGLLDLLSTGEANVPNYSCGRKRNMLVLLEETNSDIAIIMAAMLGIYKIPQISYTFISPFLSDKTQLPFFYRTVPKEGAQNLGIVKLLLYFQWTFIGLLAADTDNGEHFIRTFNSVLAQNGICAAFSQITLLDTENFSNLISIFKTWHQINVFVYYAEFTFVEGEVFVEIVLNFVKKPVIGKLHHFLKNPQIYNNTMQGMYLDGNGDLMADFDLEINQDSHLLPNITLGYNVYENYFHPRMTSDALLDLLSDGEANVPNYSCGRQRNTVAVLEGSETGISIQISTMLGTYKIPQISYSFVLQVLNDKSYFPFFYPMLPSEGFQYSGMVKLLLHFKWILVGLLAPDTDQGQKYVRTMTSMLIKNGICPVLSQTFSRAGHKLFSLSDTYSNWRQVNVFLYAADMDTIAIGMLIIHKAVECFKKPVTGKVLMTTVLWDLQLYLMEVATLTELSLDKTDNLHSMFSFLMKTRQTANYVMSRHFYSAMQHFSERSFTCSYPKDPFSMKLWKRCRQKEELETLPQEAMDHILSIDNYFTYNTIWAVAKALHTVMISSSKRTRNKDDKNRESPRLKAWQIHSSLQNPQFYNDSIEGVHLNENGELIADLDIVNWAIFSNISVSKVKCGHLEKQGSLDFNFIINQKSIEEMEVLNKPLPPSRCVESCHPGFMKVAQEGKPICCYDCHPCAEGTISSMEDAQKCTICQEDQYPNIKQVHCIPKTSSYLSYKETLAIILASIALFMFLITGFVVGIFIKFLETPIIKANNRDLSFILLISLLLSFLTSLLFIGRPNKQTCLLRQTAFSIIFSVAISSILAKTITVVLAFLATKPGNNIQRWLGKSLTNSIIFSCSAVQVVLCSIWLGTSPPFPDSDMHSQYGNIILQCNEGSVTMFYSGLGYMGFLATICFTLAFLARNLPGAFNEAKLITFSMLVFCSVWVTFVPTYLSTRGKYMVAVQVFSILASSTGLLGCIFIPKCYIIFLRPDLNTKEHVMSK</sequence>
<dbReference type="GeneID" id="106553217"/>
<dbReference type="CDD" id="cd15283">
    <property type="entry name" value="7tmC_V2R_pheromone"/>
    <property type="match status" value="1"/>
</dbReference>
<evidence type="ECO:0000256" key="9">
    <source>
        <dbReference type="ARBA" id="ARBA00023170"/>
    </source>
</evidence>
<feature type="transmembrane region" description="Helical" evidence="12">
    <location>
        <begin position="1050"/>
        <end position="1072"/>
    </location>
</feature>
<feature type="transmembrane region" description="Helical" evidence="12">
    <location>
        <begin position="994"/>
        <end position="1012"/>
    </location>
</feature>
<protein>
    <submittedName>
        <fullName evidence="15">Vomeronasal type-2 receptor 26-like</fullName>
    </submittedName>
</protein>
<dbReference type="Gene3D" id="3.40.50.2300">
    <property type="match status" value="4"/>
</dbReference>
<evidence type="ECO:0000256" key="8">
    <source>
        <dbReference type="ARBA" id="ARBA00023136"/>
    </source>
</evidence>
<evidence type="ECO:0000256" key="4">
    <source>
        <dbReference type="ARBA" id="ARBA00022692"/>
    </source>
</evidence>
<feature type="domain" description="G-protein coupled receptors family 3 profile" evidence="13">
    <location>
        <begin position="830"/>
        <end position="1093"/>
    </location>
</feature>
<dbReference type="InterPro" id="IPR017979">
    <property type="entry name" value="GPCR_3_CS"/>
</dbReference>
<evidence type="ECO:0000256" key="6">
    <source>
        <dbReference type="ARBA" id="ARBA00022989"/>
    </source>
</evidence>
<keyword evidence="5" id="KW-0732">Signal</keyword>
<evidence type="ECO:0000313" key="14">
    <source>
        <dbReference type="Proteomes" id="UP000504617"/>
    </source>
</evidence>
<evidence type="ECO:0000256" key="10">
    <source>
        <dbReference type="ARBA" id="ARBA00023180"/>
    </source>
</evidence>
<keyword evidence="11" id="KW-0807">Transducer</keyword>
<dbReference type="PRINTS" id="PR00248">
    <property type="entry name" value="GPCRMGR"/>
</dbReference>
<feature type="transmembrane region" description="Helical" evidence="12">
    <location>
        <begin position="900"/>
        <end position="925"/>
    </location>
</feature>
<evidence type="ECO:0000259" key="13">
    <source>
        <dbReference type="PROSITE" id="PS50259"/>
    </source>
</evidence>
<dbReference type="OrthoDB" id="5984008at2759"/>
<proteinExistence type="inferred from homology"/>
<dbReference type="Pfam" id="PF00003">
    <property type="entry name" value="7tm_3"/>
    <property type="match status" value="1"/>
</dbReference>
<organism evidence="14 15">
    <name type="scientific">Thamnophis sirtalis</name>
    <dbReference type="NCBI Taxonomy" id="35019"/>
    <lineage>
        <taxon>Eukaryota</taxon>
        <taxon>Metazoa</taxon>
        <taxon>Chordata</taxon>
        <taxon>Craniata</taxon>
        <taxon>Vertebrata</taxon>
        <taxon>Euteleostomi</taxon>
        <taxon>Lepidosauria</taxon>
        <taxon>Squamata</taxon>
        <taxon>Bifurcata</taxon>
        <taxon>Unidentata</taxon>
        <taxon>Episquamata</taxon>
        <taxon>Toxicofera</taxon>
        <taxon>Serpentes</taxon>
        <taxon>Colubroidea</taxon>
        <taxon>Colubridae</taxon>
        <taxon>Natricinae</taxon>
        <taxon>Thamnophis</taxon>
    </lineage>
</organism>
<dbReference type="Proteomes" id="UP000504617">
    <property type="component" value="Unplaced"/>
</dbReference>
<feature type="transmembrane region" description="Helical" evidence="12">
    <location>
        <begin position="868"/>
        <end position="888"/>
    </location>
</feature>
<dbReference type="GO" id="GO:0004930">
    <property type="term" value="F:G protein-coupled receptor activity"/>
    <property type="evidence" value="ECO:0007669"/>
    <property type="project" value="UniProtKB-KW"/>
</dbReference>
<feature type="transmembrane region" description="Helical" evidence="12">
    <location>
        <begin position="1024"/>
        <end position="1044"/>
    </location>
</feature>
<keyword evidence="6 12" id="KW-1133">Transmembrane helix</keyword>
<keyword evidence="3" id="KW-1003">Cell membrane</keyword>
<keyword evidence="10" id="KW-0325">Glycoprotein</keyword>
<comment type="subcellular location">
    <subcellularLocation>
        <location evidence="1">Cell membrane</location>
        <topology evidence="1">Multi-pass membrane protein</topology>
    </subcellularLocation>
</comment>
<evidence type="ECO:0000256" key="12">
    <source>
        <dbReference type="SAM" id="Phobius"/>
    </source>
</evidence>
<dbReference type="SUPFAM" id="SSF53822">
    <property type="entry name" value="Periplasmic binding protein-like I"/>
    <property type="match status" value="2"/>
</dbReference>
<dbReference type="InterPro" id="IPR017978">
    <property type="entry name" value="GPCR_3_C"/>
</dbReference>
<dbReference type="InterPro" id="IPR000337">
    <property type="entry name" value="GPCR_3"/>
</dbReference>
<dbReference type="Gene3D" id="2.10.50.30">
    <property type="entry name" value="GPCR, family 3, nine cysteines domain"/>
    <property type="match status" value="1"/>
</dbReference>
<evidence type="ECO:0000256" key="1">
    <source>
        <dbReference type="ARBA" id="ARBA00004651"/>
    </source>
</evidence>
<evidence type="ECO:0000256" key="3">
    <source>
        <dbReference type="ARBA" id="ARBA00022475"/>
    </source>
</evidence>
<keyword evidence="4 12" id="KW-0812">Transmembrane</keyword>
<evidence type="ECO:0000256" key="11">
    <source>
        <dbReference type="ARBA" id="ARBA00023224"/>
    </source>
</evidence>
<reference evidence="15" key="1">
    <citation type="submission" date="2025-08" db="UniProtKB">
        <authorList>
            <consortium name="RefSeq"/>
        </authorList>
    </citation>
    <scope>IDENTIFICATION</scope>
    <source>
        <tissue evidence="15">Skeletal muscle</tissue>
    </source>
</reference>
<dbReference type="InterPro" id="IPR028082">
    <property type="entry name" value="Peripla_BP_I"/>
</dbReference>
<keyword evidence="9" id="KW-0675">Receptor</keyword>
<evidence type="ECO:0000256" key="2">
    <source>
        <dbReference type="ARBA" id="ARBA00007242"/>
    </source>
</evidence>
<keyword evidence="14" id="KW-1185">Reference proteome</keyword>
<dbReference type="InterPro" id="IPR001828">
    <property type="entry name" value="ANF_lig-bd_rcpt"/>
</dbReference>
<evidence type="ECO:0000313" key="15">
    <source>
        <dbReference type="RefSeq" id="XP_013927156.1"/>
    </source>
</evidence>
<dbReference type="Pfam" id="PF07562">
    <property type="entry name" value="NCD3G"/>
    <property type="match status" value="1"/>
</dbReference>
<dbReference type="PROSITE" id="PS50259">
    <property type="entry name" value="G_PROTEIN_RECEP_F3_4"/>
    <property type="match status" value="1"/>
</dbReference>
<name>A0A6I9YSP6_9SAUR</name>
<dbReference type="InterPro" id="IPR011500">
    <property type="entry name" value="GPCR_3_9-Cys_dom"/>
</dbReference>
<feature type="transmembrane region" description="Helical" evidence="12">
    <location>
        <begin position="945"/>
        <end position="963"/>
    </location>
</feature>
<gene>
    <name evidence="15" type="primary">LOC106553217</name>
</gene>
<dbReference type="PROSITE" id="PS00981">
    <property type="entry name" value="G_PROTEIN_RECEP_F3_3"/>
    <property type="match status" value="1"/>
</dbReference>
<evidence type="ECO:0000256" key="5">
    <source>
        <dbReference type="ARBA" id="ARBA00022729"/>
    </source>
</evidence>
<feature type="transmembrane region" description="Helical" evidence="12">
    <location>
        <begin position="830"/>
        <end position="856"/>
    </location>
</feature>
<keyword evidence="8 12" id="KW-0472">Membrane</keyword>
<keyword evidence="7" id="KW-0297">G-protein coupled receptor</keyword>
<dbReference type="PANTHER" id="PTHR24061:SF599">
    <property type="entry name" value="G-PROTEIN COUPLED RECEPTORS FAMILY 3 PROFILE DOMAIN-CONTAINING PROTEIN"/>
    <property type="match status" value="1"/>
</dbReference>
<dbReference type="AlphaFoldDB" id="A0A6I9YSP6"/>
<evidence type="ECO:0000256" key="7">
    <source>
        <dbReference type="ARBA" id="ARBA00023040"/>
    </source>
</evidence>
<comment type="similarity">
    <text evidence="2">Belongs to the G-protein coupled receptor 3 family.</text>
</comment>
<dbReference type="Pfam" id="PF01094">
    <property type="entry name" value="ANF_receptor"/>
    <property type="match status" value="2"/>
</dbReference>
<dbReference type="GO" id="GO:0005886">
    <property type="term" value="C:plasma membrane"/>
    <property type="evidence" value="ECO:0007669"/>
    <property type="project" value="UniProtKB-SubCell"/>
</dbReference>
<dbReference type="RefSeq" id="XP_013927156.1">
    <property type="nucleotide sequence ID" value="XM_014071681.1"/>
</dbReference>